<dbReference type="InterPro" id="IPR006626">
    <property type="entry name" value="PbH1"/>
</dbReference>
<organism evidence="2 3">
    <name type="scientific">Candidatus Entotheonella gemina</name>
    <dbReference type="NCBI Taxonomy" id="1429439"/>
    <lineage>
        <taxon>Bacteria</taxon>
        <taxon>Pseudomonadati</taxon>
        <taxon>Nitrospinota/Tectimicrobiota group</taxon>
        <taxon>Candidatus Tectimicrobiota</taxon>
        <taxon>Candidatus Entotheonellia</taxon>
        <taxon>Candidatus Entotheonellales</taxon>
        <taxon>Candidatus Entotheonellaceae</taxon>
        <taxon>Candidatus Entotheonella</taxon>
    </lineage>
</organism>
<sequence>METISVRKNMMGILLFGNIIMSLINISATDNKQDGMNIESCKDIIMTNITATNNQNGGIRKQSCINTTLTHVNVTNNQKDGILIVQSSIVTIKNIASLNYNGDIGISFSQCTSSIQLEDCKFSM</sequence>
<evidence type="ECO:0000313" key="2">
    <source>
        <dbReference type="EMBL" id="ETW98739.1"/>
    </source>
</evidence>
<dbReference type="HOGENOM" id="CLU_1999739_0_0_7"/>
<gene>
    <name evidence="2" type="ORF">ETSY2_42335</name>
</gene>
<feature type="domain" description="Right handed beta helix" evidence="1">
    <location>
        <begin position="12"/>
        <end position="123"/>
    </location>
</feature>
<dbReference type="Pfam" id="PF13229">
    <property type="entry name" value="Beta_helix"/>
    <property type="match status" value="1"/>
</dbReference>
<reference evidence="2 3" key="1">
    <citation type="journal article" date="2014" name="Nature">
        <title>An environmental bacterial taxon with a large and distinct metabolic repertoire.</title>
        <authorList>
            <person name="Wilson M.C."/>
            <person name="Mori T."/>
            <person name="Ruckert C."/>
            <person name="Uria A.R."/>
            <person name="Helf M.J."/>
            <person name="Takada K."/>
            <person name="Gernert C."/>
            <person name="Steffens U.A."/>
            <person name="Heycke N."/>
            <person name="Schmitt S."/>
            <person name="Rinke C."/>
            <person name="Helfrich E.J."/>
            <person name="Brachmann A.O."/>
            <person name="Gurgui C."/>
            <person name="Wakimoto T."/>
            <person name="Kracht M."/>
            <person name="Crusemann M."/>
            <person name="Hentschel U."/>
            <person name="Abe I."/>
            <person name="Matsunaga S."/>
            <person name="Kalinowski J."/>
            <person name="Takeyama H."/>
            <person name="Piel J."/>
        </authorList>
    </citation>
    <scope>NUCLEOTIDE SEQUENCE [LARGE SCALE GENOMIC DNA]</scope>
    <source>
        <strain evidence="3">TSY2</strain>
    </source>
</reference>
<evidence type="ECO:0000313" key="3">
    <source>
        <dbReference type="Proteomes" id="UP000019140"/>
    </source>
</evidence>
<protein>
    <recommendedName>
        <fullName evidence="1">Right handed beta helix domain-containing protein</fullName>
    </recommendedName>
</protein>
<dbReference type="SMART" id="SM00710">
    <property type="entry name" value="PbH1"/>
    <property type="match status" value="2"/>
</dbReference>
<dbReference type="Proteomes" id="UP000019140">
    <property type="component" value="Unassembled WGS sequence"/>
</dbReference>
<comment type="caution">
    <text evidence="2">The sequence shown here is derived from an EMBL/GenBank/DDBJ whole genome shotgun (WGS) entry which is preliminary data.</text>
</comment>
<keyword evidence="3" id="KW-1185">Reference proteome</keyword>
<dbReference type="InterPro" id="IPR011050">
    <property type="entry name" value="Pectin_lyase_fold/virulence"/>
</dbReference>
<dbReference type="InterPro" id="IPR039448">
    <property type="entry name" value="Beta_helix"/>
</dbReference>
<dbReference type="Gene3D" id="2.160.20.10">
    <property type="entry name" value="Single-stranded right-handed beta-helix, Pectin lyase-like"/>
    <property type="match status" value="1"/>
</dbReference>
<dbReference type="EMBL" id="AZHX01001918">
    <property type="protein sequence ID" value="ETW98739.1"/>
    <property type="molecule type" value="Genomic_DNA"/>
</dbReference>
<name>W4LLF4_9BACT</name>
<dbReference type="InterPro" id="IPR012334">
    <property type="entry name" value="Pectin_lyas_fold"/>
</dbReference>
<dbReference type="AlphaFoldDB" id="W4LLF4"/>
<dbReference type="SUPFAM" id="SSF51126">
    <property type="entry name" value="Pectin lyase-like"/>
    <property type="match status" value="1"/>
</dbReference>
<evidence type="ECO:0000259" key="1">
    <source>
        <dbReference type="Pfam" id="PF13229"/>
    </source>
</evidence>
<accession>W4LLF4</accession>
<proteinExistence type="predicted"/>